<dbReference type="PANTHER" id="PTHR11002:SF79">
    <property type="entry name" value="CARBONIC ANHYDRASE 2"/>
    <property type="match status" value="1"/>
</dbReference>
<feature type="region of interest" description="Disordered" evidence="10">
    <location>
        <begin position="1"/>
        <end position="38"/>
    </location>
</feature>
<keyword evidence="4 8" id="KW-0862">Zinc</keyword>
<evidence type="ECO:0000313" key="12">
    <source>
        <dbReference type="Proteomes" id="UP000199001"/>
    </source>
</evidence>
<dbReference type="GO" id="GO:0004089">
    <property type="term" value="F:carbonate dehydratase activity"/>
    <property type="evidence" value="ECO:0007669"/>
    <property type="project" value="UniProtKB-UniRule"/>
</dbReference>
<dbReference type="Proteomes" id="UP000199001">
    <property type="component" value="Unassembled WGS sequence"/>
</dbReference>
<evidence type="ECO:0000256" key="5">
    <source>
        <dbReference type="ARBA" id="ARBA00023239"/>
    </source>
</evidence>
<dbReference type="OrthoDB" id="9797527at2"/>
<accession>A0A1C6URW4</accession>
<dbReference type="STRING" id="47855.GA0070606_2654"/>
<proteinExistence type="inferred from homology"/>
<evidence type="ECO:0000256" key="10">
    <source>
        <dbReference type="SAM" id="MobiDB-lite"/>
    </source>
</evidence>
<dbReference type="RefSeq" id="WP_091098695.1">
    <property type="nucleotide sequence ID" value="NZ_FMHZ01000002.1"/>
</dbReference>
<comment type="catalytic activity">
    <reaction evidence="7 9">
        <text>hydrogencarbonate + H(+) = CO2 + H2O</text>
        <dbReference type="Rhea" id="RHEA:10748"/>
        <dbReference type="ChEBI" id="CHEBI:15377"/>
        <dbReference type="ChEBI" id="CHEBI:15378"/>
        <dbReference type="ChEBI" id="CHEBI:16526"/>
        <dbReference type="ChEBI" id="CHEBI:17544"/>
        <dbReference type="EC" id="4.2.1.1"/>
    </reaction>
</comment>
<comment type="function">
    <text evidence="6">Catalyzes the reversible hydration of carbon dioxide to form bicarbonate.</text>
</comment>
<dbReference type="SMART" id="SM00947">
    <property type="entry name" value="Pro_CA"/>
    <property type="match status" value="1"/>
</dbReference>
<name>A0A1C6URW4_9ACTN</name>
<comment type="function">
    <text evidence="9">Reversible hydration of carbon dioxide.</text>
</comment>
<dbReference type="EMBL" id="FMHZ01000002">
    <property type="protein sequence ID" value="SCL56716.1"/>
    <property type="molecule type" value="Genomic_DNA"/>
</dbReference>
<dbReference type="InterPro" id="IPR015892">
    <property type="entry name" value="Carbonic_anhydrase_CS"/>
</dbReference>
<dbReference type="FunFam" id="3.40.1050.10:FF:000006">
    <property type="entry name" value="Carbonic anhydrase"/>
    <property type="match status" value="1"/>
</dbReference>
<feature type="binding site" evidence="8">
    <location>
        <position position="139"/>
    </location>
    <ligand>
        <name>Zn(2+)</name>
        <dbReference type="ChEBI" id="CHEBI:29105"/>
    </ligand>
</feature>
<feature type="binding site" evidence="8">
    <location>
        <position position="85"/>
    </location>
    <ligand>
        <name>Zn(2+)</name>
        <dbReference type="ChEBI" id="CHEBI:29105"/>
    </ligand>
</feature>
<dbReference type="GO" id="GO:0015976">
    <property type="term" value="P:carbon utilization"/>
    <property type="evidence" value="ECO:0007669"/>
    <property type="project" value="InterPro"/>
</dbReference>
<keyword evidence="5 9" id="KW-0456">Lyase</keyword>
<dbReference type="InterPro" id="IPR036874">
    <property type="entry name" value="Carbonic_anhydrase_sf"/>
</dbReference>
<evidence type="ECO:0000256" key="8">
    <source>
        <dbReference type="PIRSR" id="PIRSR601765-1"/>
    </source>
</evidence>
<dbReference type="GO" id="GO:0008270">
    <property type="term" value="F:zinc ion binding"/>
    <property type="evidence" value="ECO:0007669"/>
    <property type="project" value="UniProtKB-UniRule"/>
</dbReference>
<sequence>MSRPGSPGTQPGPEQDSAQPATAAAAAVRAASATPADPAQALAELHAGNRRFVTGAPHHPNQDAGHRAAVADGQHPFAVIVGCSDSRLAAEIIFDRGLGDLFVVRTAGHTVGPEVLGSVEYAVTILGTPLVVVLGHDSCGAVQAARAADATGTPPPGHLPAVVDAVVPSLRRAAAEGVDDIDRIVDIHIGCTVEAMLDRSAVLAAEVAAGRCAVVGMSYRLAAGEARVVASVPAHLDAVDGARAATDGAHAPAAAAAVA</sequence>
<dbReference type="Gene3D" id="3.40.1050.10">
    <property type="entry name" value="Carbonic anhydrase"/>
    <property type="match status" value="1"/>
</dbReference>
<dbReference type="CDD" id="cd03378">
    <property type="entry name" value="beta_CA_cladeC"/>
    <property type="match status" value="1"/>
</dbReference>
<dbReference type="Pfam" id="PF00484">
    <property type="entry name" value="Pro_CA"/>
    <property type="match status" value="1"/>
</dbReference>
<organism evidence="11 12">
    <name type="scientific">Micromonospora citrea</name>
    <dbReference type="NCBI Taxonomy" id="47855"/>
    <lineage>
        <taxon>Bacteria</taxon>
        <taxon>Bacillati</taxon>
        <taxon>Actinomycetota</taxon>
        <taxon>Actinomycetes</taxon>
        <taxon>Micromonosporales</taxon>
        <taxon>Micromonosporaceae</taxon>
        <taxon>Micromonospora</taxon>
    </lineage>
</organism>
<dbReference type="InterPro" id="IPR001765">
    <property type="entry name" value="Carbonic_anhydrase"/>
</dbReference>
<feature type="binding site" evidence="8">
    <location>
        <position position="83"/>
    </location>
    <ligand>
        <name>Zn(2+)</name>
        <dbReference type="ChEBI" id="CHEBI:29105"/>
    </ligand>
</feature>
<evidence type="ECO:0000256" key="6">
    <source>
        <dbReference type="ARBA" id="ARBA00024993"/>
    </source>
</evidence>
<gene>
    <name evidence="11" type="ORF">GA0070606_2654</name>
</gene>
<evidence type="ECO:0000256" key="4">
    <source>
        <dbReference type="ARBA" id="ARBA00022833"/>
    </source>
</evidence>
<keyword evidence="3 8" id="KW-0479">Metal-binding</keyword>
<dbReference type="PROSITE" id="PS00704">
    <property type="entry name" value="PROK_CO2_ANHYDRASE_1"/>
    <property type="match status" value="1"/>
</dbReference>
<dbReference type="PANTHER" id="PTHR11002">
    <property type="entry name" value="CARBONIC ANHYDRASE"/>
    <property type="match status" value="1"/>
</dbReference>
<dbReference type="EC" id="4.2.1.1" evidence="2 9"/>
<feature type="compositionally biased region" description="Low complexity" evidence="10">
    <location>
        <begin position="15"/>
        <end position="38"/>
    </location>
</feature>
<evidence type="ECO:0000256" key="2">
    <source>
        <dbReference type="ARBA" id="ARBA00012925"/>
    </source>
</evidence>
<comment type="cofactor">
    <cofactor evidence="8">
        <name>Zn(2+)</name>
        <dbReference type="ChEBI" id="CHEBI:29105"/>
    </cofactor>
    <text evidence="8">Binds 1 zinc ion per subunit.</text>
</comment>
<protein>
    <recommendedName>
        <fullName evidence="2 9">Carbonic anhydrase</fullName>
        <ecNumber evidence="2 9">4.2.1.1</ecNumber>
    </recommendedName>
    <alternativeName>
        <fullName evidence="9">Carbonate dehydratase</fullName>
    </alternativeName>
</protein>
<evidence type="ECO:0000256" key="3">
    <source>
        <dbReference type="ARBA" id="ARBA00022723"/>
    </source>
</evidence>
<evidence type="ECO:0000313" key="11">
    <source>
        <dbReference type="EMBL" id="SCL56716.1"/>
    </source>
</evidence>
<feature type="binding site" evidence="8">
    <location>
        <position position="136"/>
    </location>
    <ligand>
        <name>Zn(2+)</name>
        <dbReference type="ChEBI" id="CHEBI:29105"/>
    </ligand>
</feature>
<dbReference type="PROSITE" id="PS00705">
    <property type="entry name" value="PROK_CO2_ANHYDRASE_2"/>
    <property type="match status" value="1"/>
</dbReference>
<keyword evidence="12" id="KW-1185">Reference proteome</keyword>
<reference evidence="12" key="1">
    <citation type="submission" date="2016-06" db="EMBL/GenBank/DDBJ databases">
        <authorList>
            <person name="Varghese N."/>
            <person name="Submissions Spin"/>
        </authorList>
    </citation>
    <scope>NUCLEOTIDE SEQUENCE [LARGE SCALE GENOMIC DNA]</scope>
    <source>
        <strain evidence="12">DSM 43903</strain>
    </source>
</reference>
<evidence type="ECO:0000256" key="7">
    <source>
        <dbReference type="ARBA" id="ARBA00048348"/>
    </source>
</evidence>
<dbReference type="SUPFAM" id="SSF53056">
    <property type="entry name" value="beta-carbonic anhydrase, cab"/>
    <property type="match status" value="1"/>
</dbReference>
<evidence type="ECO:0000256" key="9">
    <source>
        <dbReference type="RuleBase" id="RU003956"/>
    </source>
</evidence>
<evidence type="ECO:0000256" key="1">
    <source>
        <dbReference type="ARBA" id="ARBA00006217"/>
    </source>
</evidence>
<dbReference type="AlphaFoldDB" id="A0A1C6URW4"/>
<comment type="similarity">
    <text evidence="1 9">Belongs to the beta-class carbonic anhydrase family.</text>
</comment>